<organism evidence="5 6">
    <name type="scientific">Phytohabitans flavus</name>
    <dbReference type="NCBI Taxonomy" id="1076124"/>
    <lineage>
        <taxon>Bacteria</taxon>
        <taxon>Bacillati</taxon>
        <taxon>Actinomycetota</taxon>
        <taxon>Actinomycetes</taxon>
        <taxon>Micromonosporales</taxon>
        <taxon>Micromonosporaceae</taxon>
    </lineage>
</organism>
<dbReference type="PANTHER" id="PTHR10157">
    <property type="entry name" value="DOPAMINE BETA HYDROXYLASE RELATED"/>
    <property type="match status" value="1"/>
</dbReference>
<dbReference type="InterPro" id="IPR008977">
    <property type="entry name" value="PHM/PNGase_F_dom_sf"/>
</dbReference>
<dbReference type="KEGG" id="pfla:Pflav_010100"/>
<dbReference type="EMBL" id="AP022870">
    <property type="protein sequence ID" value="BCB74600.1"/>
    <property type="molecule type" value="Genomic_DNA"/>
</dbReference>
<feature type="domain" description="Copper type II ascorbate-dependent monooxygenase C-terminal" evidence="4">
    <location>
        <begin position="277"/>
        <end position="373"/>
    </location>
</feature>
<evidence type="ECO:0000256" key="2">
    <source>
        <dbReference type="SAM" id="MobiDB-lite"/>
    </source>
</evidence>
<name>A0A6F8XLA8_9ACTN</name>
<evidence type="ECO:0000256" key="3">
    <source>
        <dbReference type="SAM" id="SignalP"/>
    </source>
</evidence>
<dbReference type="Gene3D" id="2.60.120.230">
    <property type="match status" value="1"/>
</dbReference>
<keyword evidence="1" id="KW-1015">Disulfide bond</keyword>
<dbReference type="PANTHER" id="PTHR10157:SF23">
    <property type="entry name" value="MOXD1 HOMOLOG 1"/>
    <property type="match status" value="1"/>
</dbReference>
<evidence type="ECO:0000256" key="1">
    <source>
        <dbReference type="ARBA" id="ARBA00023157"/>
    </source>
</evidence>
<evidence type="ECO:0000259" key="4">
    <source>
        <dbReference type="Pfam" id="PF03712"/>
    </source>
</evidence>
<reference evidence="5 6" key="1">
    <citation type="submission" date="2020-03" db="EMBL/GenBank/DDBJ databases">
        <title>Whole genome shotgun sequence of Phytohabitans flavus NBRC 107702.</title>
        <authorList>
            <person name="Komaki H."/>
            <person name="Tamura T."/>
        </authorList>
    </citation>
    <scope>NUCLEOTIDE SEQUENCE [LARGE SCALE GENOMIC DNA]</scope>
    <source>
        <strain evidence="5 6">NBRC 107702</strain>
    </source>
</reference>
<dbReference type="InterPro" id="IPR014784">
    <property type="entry name" value="Cu2_ascorb_mOase-like_C"/>
</dbReference>
<dbReference type="InterPro" id="IPR000945">
    <property type="entry name" value="DBH-like"/>
</dbReference>
<dbReference type="Proteomes" id="UP000502508">
    <property type="component" value="Chromosome"/>
</dbReference>
<dbReference type="AlphaFoldDB" id="A0A6F8XLA8"/>
<evidence type="ECO:0000313" key="5">
    <source>
        <dbReference type="EMBL" id="BCB74600.1"/>
    </source>
</evidence>
<reference evidence="5 6" key="2">
    <citation type="submission" date="2020-03" db="EMBL/GenBank/DDBJ databases">
        <authorList>
            <person name="Ichikawa N."/>
            <person name="Kimura A."/>
            <person name="Kitahashi Y."/>
            <person name="Uohara A."/>
        </authorList>
    </citation>
    <scope>NUCLEOTIDE SEQUENCE [LARGE SCALE GENOMIC DNA]</scope>
    <source>
        <strain evidence="5 6">NBRC 107702</strain>
    </source>
</reference>
<gene>
    <name evidence="5" type="ORF">Pflav_010100</name>
</gene>
<dbReference type="Pfam" id="PF03712">
    <property type="entry name" value="Cu2_monoox_C"/>
    <property type="match status" value="1"/>
</dbReference>
<keyword evidence="6" id="KW-1185">Reference proteome</keyword>
<accession>A0A6F8XLA8</accession>
<dbReference type="GO" id="GO:0005507">
    <property type="term" value="F:copper ion binding"/>
    <property type="evidence" value="ECO:0007669"/>
    <property type="project" value="InterPro"/>
</dbReference>
<dbReference type="SUPFAM" id="SSF49742">
    <property type="entry name" value="PHM/PNGase F"/>
    <property type="match status" value="2"/>
</dbReference>
<protein>
    <recommendedName>
        <fullName evidence="4">Copper type II ascorbate-dependent monooxygenase C-terminal domain-containing protein</fullName>
    </recommendedName>
</protein>
<sequence length="382" mass="41043">MKRLLTGAVAAATLLTATAACSGDAPAEPAATPAHQHPSTDASTLPLRDGERFIHLTMARPVTPVPPNGGSDEYRCVIVDPQVTRPVFLTGVQYQPQNPAIAHHTITYAVPPEAADQVRDLDARSPGEGYTCFGMDGRVSSASWVDTWTPGARETLFDGDMGYPLEPGSLLVLQIHYNLLATGGERVTDRSSVRLRQTDGTPETLRLNTLGLTAPIELPCTPDESGPLCDRAAAVADVTTRFGVEIGRWSEWLLARCGHDTPRPGNTQTCDTPAPAEMTVHAARGHMHLLGRAIKVELNPGTPEAKTLLDVPEFNFDDQALHVLPEPVPLKAGDTLRTTCTHDAGLRRQLPQLRELPPRYVVWGEGTADEMCAPLLTVSAAD</sequence>
<dbReference type="PROSITE" id="PS51257">
    <property type="entry name" value="PROKAR_LIPOPROTEIN"/>
    <property type="match status" value="1"/>
</dbReference>
<dbReference type="RefSeq" id="WP_173034033.1">
    <property type="nucleotide sequence ID" value="NZ_AP022870.1"/>
</dbReference>
<dbReference type="GO" id="GO:0004500">
    <property type="term" value="F:dopamine beta-monooxygenase activity"/>
    <property type="evidence" value="ECO:0007669"/>
    <property type="project" value="InterPro"/>
</dbReference>
<keyword evidence="3" id="KW-0732">Signal</keyword>
<feature type="signal peptide" evidence="3">
    <location>
        <begin position="1"/>
        <end position="19"/>
    </location>
</feature>
<evidence type="ECO:0000313" key="6">
    <source>
        <dbReference type="Proteomes" id="UP000502508"/>
    </source>
</evidence>
<dbReference type="Gene3D" id="2.60.120.310">
    <property type="entry name" value="Copper type II, ascorbate-dependent monooxygenase, N-terminal domain"/>
    <property type="match status" value="1"/>
</dbReference>
<feature type="chain" id="PRO_5039231980" description="Copper type II ascorbate-dependent monooxygenase C-terminal domain-containing protein" evidence="3">
    <location>
        <begin position="20"/>
        <end position="382"/>
    </location>
</feature>
<dbReference type="InterPro" id="IPR036939">
    <property type="entry name" value="Cu2_ascorb_mOase_N_sf"/>
</dbReference>
<proteinExistence type="predicted"/>
<dbReference type="InterPro" id="IPR024548">
    <property type="entry name" value="Cu2_monoox_C"/>
</dbReference>
<feature type="region of interest" description="Disordered" evidence="2">
    <location>
        <begin position="23"/>
        <end position="47"/>
    </location>
</feature>